<evidence type="ECO:0000313" key="1">
    <source>
        <dbReference type="EMBL" id="BCK56063.1"/>
    </source>
</evidence>
<dbReference type="KEGG" id="nwl:NWFMUON74_38350"/>
<dbReference type="SUPFAM" id="SSF50475">
    <property type="entry name" value="FMN-binding split barrel"/>
    <property type="match status" value="1"/>
</dbReference>
<organism evidence="1 2">
    <name type="scientific">Nocardia wallacei</name>
    <dbReference type="NCBI Taxonomy" id="480035"/>
    <lineage>
        <taxon>Bacteria</taxon>
        <taxon>Bacillati</taxon>
        <taxon>Actinomycetota</taxon>
        <taxon>Actinomycetes</taxon>
        <taxon>Mycobacteriales</taxon>
        <taxon>Nocardiaceae</taxon>
        <taxon>Nocardia</taxon>
    </lineage>
</organism>
<dbReference type="AlphaFoldDB" id="A0A7G1KPA4"/>
<gene>
    <name evidence="1" type="ORF">NWFMUON74_38350</name>
</gene>
<proteinExistence type="predicted"/>
<keyword evidence="2" id="KW-1185">Reference proteome</keyword>
<reference evidence="1 2" key="1">
    <citation type="submission" date="2020-08" db="EMBL/GenBank/DDBJ databases">
        <title>Genome Sequencing of Nocardia wallacei strain FMUON74 and assembly.</title>
        <authorList>
            <person name="Toyokawa M."/>
            <person name="Uesaka K."/>
        </authorList>
    </citation>
    <scope>NUCLEOTIDE SEQUENCE [LARGE SCALE GENOMIC DNA]</scope>
    <source>
        <strain evidence="1 2">FMUON74</strain>
    </source>
</reference>
<protein>
    <recommendedName>
        <fullName evidence="3">Pyridoxamine 5'-phosphate oxidase</fullName>
    </recommendedName>
</protein>
<dbReference type="Gene3D" id="2.30.110.10">
    <property type="entry name" value="Electron Transport, Fmn-binding Protein, Chain A"/>
    <property type="match status" value="1"/>
</dbReference>
<evidence type="ECO:0000313" key="2">
    <source>
        <dbReference type="Proteomes" id="UP000516173"/>
    </source>
</evidence>
<dbReference type="Proteomes" id="UP000516173">
    <property type="component" value="Chromosome"/>
</dbReference>
<dbReference type="InterPro" id="IPR012349">
    <property type="entry name" value="Split_barrel_FMN-bd"/>
</dbReference>
<dbReference type="EMBL" id="AP023396">
    <property type="protein sequence ID" value="BCK56063.1"/>
    <property type="molecule type" value="Genomic_DNA"/>
</dbReference>
<accession>A0A7G1KPA4</accession>
<dbReference type="GeneID" id="80348346"/>
<dbReference type="Pfam" id="PF12900">
    <property type="entry name" value="Pyridox_ox_2"/>
    <property type="match status" value="1"/>
</dbReference>
<sequence>MNRADAMRLLAGSPFGRVVFTRDALPAVRTVNHQVDGDGNIIIRTRLTSRLTDTVRSEPAVVVAYQADDIDPIERTGWSVVVTGMARPVADPERVAHYEKTLRPWIDGVADVVVAIEPTLVTGRRLVPQHTDAGPIAS</sequence>
<evidence type="ECO:0008006" key="3">
    <source>
        <dbReference type="Google" id="ProtNLM"/>
    </source>
</evidence>
<dbReference type="InterPro" id="IPR024747">
    <property type="entry name" value="Pyridox_Oxase-rel"/>
</dbReference>
<dbReference type="RefSeq" id="WP_232110436.1">
    <property type="nucleotide sequence ID" value="NZ_AP023396.1"/>
</dbReference>
<name>A0A7G1KPA4_9NOCA</name>